<dbReference type="AlphaFoldDB" id="A0AAN7NP23"/>
<dbReference type="PANTHER" id="PTHR11309:SF11">
    <property type="entry name" value="SECRETED FRIZZLED-RELATED PROTEIN 2"/>
    <property type="match status" value="1"/>
</dbReference>
<protein>
    <recommendedName>
        <fullName evidence="11">FZ domain-containing protein</fullName>
    </recommendedName>
</protein>
<comment type="subcellular location">
    <subcellularLocation>
        <location evidence="1">Secreted</location>
    </subcellularLocation>
</comment>
<feature type="chain" id="PRO_5042940443" description="FZ domain-containing protein" evidence="10">
    <location>
        <begin position="22"/>
        <end position="338"/>
    </location>
</feature>
<keyword evidence="6 10" id="KW-0732">Signal</keyword>
<evidence type="ECO:0000256" key="2">
    <source>
        <dbReference type="ARBA" id="ARBA00010054"/>
    </source>
</evidence>
<dbReference type="Proteomes" id="UP001333110">
    <property type="component" value="Unassembled WGS sequence"/>
</dbReference>
<dbReference type="FunFam" id="1.10.2000.10:FF:000001">
    <property type="entry name" value="secreted frizzled-related protein 2"/>
    <property type="match status" value="1"/>
</dbReference>
<evidence type="ECO:0000256" key="4">
    <source>
        <dbReference type="ARBA" id="ARBA00022525"/>
    </source>
</evidence>
<dbReference type="GO" id="GO:0017147">
    <property type="term" value="F:Wnt-protein binding"/>
    <property type="evidence" value="ECO:0007669"/>
    <property type="project" value="TreeGrafter"/>
</dbReference>
<feature type="disulfide bond" evidence="9">
    <location>
        <begin position="40"/>
        <end position="86"/>
    </location>
</feature>
<evidence type="ECO:0000256" key="9">
    <source>
        <dbReference type="PROSITE-ProRule" id="PRU00090"/>
    </source>
</evidence>
<keyword evidence="3" id="KW-0217">Developmental protein</keyword>
<evidence type="ECO:0000256" key="1">
    <source>
        <dbReference type="ARBA" id="ARBA00004613"/>
    </source>
</evidence>
<keyword evidence="5" id="KW-0879">Wnt signaling pathway</keyword>
<dbReference type="Gene3D" id="1.10.2000.10">
    <property type="entry name" value="Frizzled cysteine-rich domain"/>
    <property type="match status" value="1"/>
</dbReference>
<dbReference type="SMART" id="SM00063">
    <property type="entry name" value="FRI"/>
    <property type="match status" value="1"/>
</dbReference>
<evidence type="ECO:0000256" key="5">
    <source>
        <dbReference type="ARBA" id="ARBA00022687"/>
    </source>
</evidence>
<evidence type="ECO:0000256" key="7">
    <source>
        <dbReference type="ARBA" id="ARBA00022782"/>
    </source>
</evidence>
<keyword evidence="4" id="KW-0964">Secreted</keyword>
<evidence type="ECO:0000313" key="13">
    <source>
        <dbReference type="Proteomes" id="UP001333110"/>
    </source>
</evidence>
<reference evidence="12 13" key="1">
    <citation type="journal article" date="2023" name="J. Hered.">
        <title>Chromosome-level genome of the wood stork (Mycteria americana) provides insight into avian chromosome evolution.</title>
        <authorList>
            <person name="Flamio R. Jr."/>
            <person name="Ramstad K.M."/>
        </authorList>
    </citation>
    <scope>NUCLEOTIDE SEQUENCE [LARGE SCALE GENOMIC DNA]</scope>
    <source>
        <strain evidence="12">JAX WOST 10</strain>
    </source>
</reference>
<evidence type="ECO:0000256" key="10">
    <source>
        <dbReference type="SAM" id="SignalP"/>
    </source>
</evidence>
<sequence length="338" mass="38724">MFLTAKILVFALSGFLRVATGFDIGLSTKCVVIPKEMDMCHKIGYSEMRLPNLMGHTSMAEVILKSTTWQHLAHTDCHPHVRTFLCSLFAPICLDTFIHPCRSMCVAVRDSCAPVLACHGHPWPDSLDCDRFPADEDMCLASLTKEYKYLHKGSWKMAEGRVAVLCVPGNQGDKRDTVPRQSDFVNGVVSIFLPKPACQACPAVEEFFTHKRVLEAFCDNNFVNRVTYMFPFFPLAVKVKLSKKRTVFGDQEYNIECQVEFITQGSLLPYETQNMIQQWLLINENCTQRMTPTHRPMVYLLVGNIEEGIILVNQVYRWQRRDSQLTLATQKWRYHKCL</sequence>
<feature type="disulfide bond" evidence="9">
    <location>
        <begin position="105"/>
        <end position="129"/>
    </location>
</feature>
<dbReference type="GO" id="GO:0030154">
    <property type="term" value="P:cell differentiation"/>
    <property type="evidence" value="ECO:0007669"/>
    <property type="project" value="UniProtKB-KW"/>
</dbReference>
<evidence type="ECO:0000256" key="3">
    <source>
        <dbReference type="ARBA" id="ARBA00022473"/>
    </source>
</evidence>
<comment type="caution">
    <text evidence="12">The sequence shown here is derived from an EMBL/GenBank/DDBJ whole genome shotgun (WGS) entry which is preliminary data.</text>
</comment>
<dbReference type="InterPro" id="IPR015526">
    <property type="entry name" value="Frizzled/SFRP"/>
</dbReference>
<name>A0AAN7NP23_MYCAM</name>
<dbReference type="Pfam" id="PF01392">
    <property type="entry name" value="Fz"/>
    <property type="match status" value="1"/>
</dbReference>
<keyword evidence="13" id="KW-1185">Reference proteome</keyword>
<dbReference type="InterPro" id="IPR020067">
    <property type="entry name" value="Frizzled_dom"/>
</dbReference>
<dbReference type="CDD" id="cd03580">
    <property type="entry name" value="NTR_Sfrp1_like"/>
    <property type="match status" value="1"/>
</dbReference>
<dbReference type="CDD" id="cd07452">
    <property type="entry name" value="CRD_sizzled"/>
    <property type="match status" value="1"/>
</dbReference>
<comment type="caution">
    <text evidence="9">Lacks conserved residue(s) required for the propagation of feature annotation.</text>
</comment>
<feature type="signal peptide" evidence="10">
    <location>
        <begin position="1"/>
        <end position="21"/>
    </location>
</feature>
<keyword evidence="7" id="KW-0221">Differentiation</keyword>
<evidence type="ECO:0000256" key="8">
    <source>
        <dbReference type="ARBA" id="ARBA00023157"/>
    </source>
</evidence>
<evidence type="ECO:0000256" key="6">
    <source>
        <dbReference type="ARBA" id="ARBA00022729"/>
    </source>
</evidence>
<gene>
    <name evidence="12" type="ORF">QYF61_014296</name>
</gene>
<dbReference type="GO" id="GO:0035567">
    <property type="term" value="P:non-canonical Wnt signaling pathway"/>
    <property type="evidence" value="ECO:0007669"/>
    <property type="project" value="TreeGrafter"/>
</dbReference>
<dbReference type="GO" id="GO:0005615">
    <property type="term" value="C:extracellular space"/>
    <property type="evidence" value="ECO:0007669"/>
    <property type="project" value="TreeGrafter"/>
</dbReference>
<evidence type="ECO:0000259" key="11">
    <source>
        <dbReference type="PROSITE" id="PS50038"/>
    </source>
</evidence>
<accession>A0AAN7NP23</accession>
<dbReference type="GO" id="GO:0060070">
    <property type="term" value="P:canonical Wnt signaling pathway"/>
    <property type="evidence" value="ECO:0007669"/>
    <property type="project" value="TreeGrafter"/>
</dbReference>
<dbReference type="InterPro" id="IPR036790">
    <property type="entry name" value="Frizzled_dom_sf"/>
</dbReference>
<organism evidence="12 13">
    <name type="scientific">Mycteria americana</name>
    <name type="common">Wood stork</name>
    <dbReference type="NCBI Taxonomy" id="33587"/>
    <lineage>
        <taxon>Eukaryota</taxon>
        <taxon>Metazoa</taxon>
        <taxon>Chordata</taxon>
        <taxon>Craniata</taxon>
        <taxon>Vertebrata</taxon>
        <taxon>Euteleostomi</taxon>
        <taxon>Archelosauria</taxon>
        <taxon>Archosauria</taxon>
        <taxon>Dinosauria</taxon>
        <taxon>Saurischia</taxon>
        <taxon>Theropoda</taxon>
        <taxon>Coelurosauria</taxon>
        <taxon>Aves</taxon>
        <taxon>Neognathae</taxon>
        <taxon>Neoaves</taxon>
        <taxon>Aequornithes</taxon>
        <taxon>Ciconiiformes</taxon>
        <taxon>Ciconiidae</taxon>
        <taxon>Mycteria</taxon>
    </lineage>
</organism>
<dbReference type="EMBL" id="JAUNZN010000001">
    <property type="protein sequence ID" value="KAK4830923.1"/>
    <property type="molecule type" value="Genomic_DNA"/>
</dbReference>
<dbReference type="InterPro" id="IPR041772">
    <property type="entry name" value="Sizzled_CRD"/>
</dbReference>
<comment type="similarity">
    <text evidence="2">Belongs to the secreted frizzled-related protein (sFRP) family.</text>
</comment>
<evidence type="ECO:0000313" key="12">
    <source>
        <dbReference type="EMBL" id="KAK4830923.1"/>
    </source>
</evidence>
<dbReference type="SUPFAM" id="SSF63501">
    <property type="entry name" value="Frizzled cysteine-rich domain"/>
    <property type="match status" value="1"/>
</dbReference>
<dbReference type="PANTHER" id="PTHR11309">
    <property type="entry name" value="FRIZZLED"/>
    <property type="match status" value="1"/>
</dbReference>
<proteinExistence type="inferred from homology"/>
<feature type="domain" description="FZ" evidence="11">
    <location>
        <begin position="25"/>
        <end position="142"/>
    </location>
</feature>
<keyword evidence="8 9" id="KW-1015">Disulfide bond</keyword>
<dbReference type="PROSITE" id="PS50038">
    <property type="entry name" value="FZ"/>
    <property type="match status" value="1"/>
</dbReference>